<dbReference type="InterPro" id="IPR023614">
    <property type="entry name" value="Porin_dom_sf"/>
</dbReference>
<keyword evidence="3" id="KW-1185">Reference proteome</keyword>
<dbReference type="OrthoDB" id="9793561at2"/>
<evidence type="ECO:0000256" key="1">
    <source>
        <dbReference type="SAM" id="SignalP"/>
    </source>
</evidence>
<protein>
    <recommendedName>
        <fullName evidence="4">Porin</fullName>
    </recommendedName>
</protein>
<dbReference type="Proteomes" id="UP000249842">
    <property type="component" value="Unassembled WGS sequence"/>
</dbReference>
<evidence type="ECO:0000313" key="2">
    <source>
        <dbReference type="EMBL" id="RAK60840.1"/>
    </source>
</evidence>
<evidence type="ECO:0008006" key="4">
    <source>
        <dbReference type="Google" id="ProtNLM"/>
    </source>
</evidence>
<dbReference type="EMBL" id="QFYP01000001">
    <property type="protein sequence ID" value="RAK60840.1"/>
    <property type="molecule type" value="Genomic_DNA"/>
</dbReference>
<name>A0A328B0D2_9CAUL</name>
<dbReference type="AlphaFoldDB" id="A0A328B0D2"/>
<sequence length="231" mass="24611">MKTIKIALLAASAALALGGAAHAEDRPLGLTFNAGAATDYVFRGISQTNNKAEAFAGADITVAKIGYAGVWLSNVDFLNGTRLESDFYAGVKPTLGPVAFDFGVIYYGYNPKPSGPDEAYTEWKALASVPVGPATLGVGYYHSPEFPFKTGEANYYEINAAAPIPNTKFSVSAALGKQEVVGPLDYTTWNAGVGYALTDKVGLDVRYWDTDQHNFGKIYEPKLVASVKATF</sequence>
<dbReference type="InterPro" id="IPR010239">
    <property type="entry name" value="CHP02001"/>
</dbReference>
<evidence type="ECO:0000313" key="3">
    <source>
        <dbReference type="Proteomes" id="UP000249842"/>
    </source>
</evidence>
<organism evidence="2 3">
    <name type="scientific">Phenylobacterium hankyongense</name>
    <dbReference type="NCBI Taxonomy" id="1813876"/>
    <lineage>
        <taxon>Bacteria</taxon>
        <taxon>Pseudomonadati</taxon>
        <taxon>Pseudomonadota</taxon>
        <taxon>Alphaproteobacteria</taxon>
        <taxon>Caulobacterales</taxon>
        <taxon>Caulobacteraceae</taxon>
        <taxon>Phenylobacterium</taxon>
    </lineage>
</organism>
<dbReference type="NCBIfam" id="TIGR02001">
    <property type="entry name" value="gcw_chp"/>
    <property type="match status" value="1"/>
</dbReference>
<keyword evidence="1" id="KW-0732">Signal</keyword>
<feature type="signal peptide" evidence="1">
    <location>
        <begin position="1"/>
        <end position="23"/>
    </location>
</feature>
<dbReference type="Gene3D" id="2.40.160.10">
    <property type="entry name" value="Porin"/>
    <property type="match status" value="1"/>
</dbReference>
<proteinExistence type="predicted"/>
<comment type="caution">
    <text evidence="2">The sequence shown here is derived from an EMBL/GenBank/DDBJ whole genome shotgun (WGS) entry which is preliminary data.</text>
</comment>
<feature type="chain" id="PRO_5016235428" description="Porin" evidence="1">
    <location>
        <begin position="24"/>
        <end position="231"/>
    </location>
</feature>
<dbReference type="SUPFAM" id="SSF56935">
    <property type="entry name" value="Porins"/>
    <property type="match status" value="1"/>
</dbReference>
<dbReference type="RefSeq" id="WP_111458132.1">
    <property type="nucleotide sequence ID" value="NZ_QFYP01000001.1"/>
</dbReference>
<reference evidence="3" key="1">
    <citation type="submission" date="2018-05" db="EMBL/GenBank/DDBJ databases">
        <authorList>
            <person name="Li X."/>
        </authorList>
    </citation>
    <scope>NUCLEOTIDE SEQUENCE [LARGE SCALE GENOMIC DNA]</scope>
    <source>
        <strain evidence="3">HKS-05</strain>
    </source>
</reference>
<accession>A0A328B0D2</accession>
<dbReference type="Pfam" id="PF09694">
    <property type="entry name" value="Gcw_chp"/>
    <property type="match status" value="1"/>
</dbReference>
<gene>
    <name evidence="2" type="ORF">DJ021_13985</name>
</gene>